<dbReference type="InterPro" id="IPR012338">
    <property type="entry name" value="Beta-lactam/transpept-like"/>
</dbReference>
<evidence type="ECO:0000313" key="2">
    <source>
        <dbReference type="EMBL" id="SUZ70979.1"/>
    </source>
</evidence>
<dbReference type="AlphaFoldDB" id="A0A381PYB0"/>
<dbReference type="InterPro" id="IPR050789">
    <property type="entry name" value="Diverse_Enzym_Activities"/>
</dbReference>
<gene>
    <name evidence="2" type="ORF">METZ01_LOCUS23833</name>
</gene>
<dbReference type="PANTHER" id="PTHR43283:SF3">
    <property type="entry name" value="BETA-LACTAMASE FAMILY PROTEIN (AFU_ORTHOLOGUE AFUA_5G07500)"/>
    <property type="match status" value="1"/>
</dbReference>
<evidence type="ECO:0000259" key="1">
    <source>
        <dbReference type="Pfam" id="PF00144"/>
    </source>
</evidence>
<protein>
    <recommendedName>
        <fullName evidence="1">Beta-lactamase-related domain-containing protein</fullName>
    </recommendedName>
</protein>
<dbReference type="PANTHER" id="PTHR43283">
    <property type="entry name" value="BETA-LACTAMASE-RELATED"/>
    <property type="match status" value="1"/>
</dbReference>
<sequence>MDIQPEAAGFDGDRLARITDHLERNYIATGKLVGCQALVARHGHPAYFQSLGEADRERHIPIADDTIFRIYSMSKPITSVALMQLYERGYFQLNDPVHRVIPEWKDLSVWVSGNEAPFETRAANRPMTFRDLLSHSGGLTYGGGQHPVEKAYAAVGMRSEEGETLDSFVHKLGQVPLRYSPGEAWLYSYSTDVCGYLVQAISGTSFDQYLQNEIFDPLGMTDTGFTVPAEDSTRFAANYARGADKSLTLIDDPASSAYLKPKTFFSGGGGLVGTSHDYWRFCEMLRRGGELDGTRILGPRTIELMRTNHLPGGGDLSNLALGAFSETAYEGIGFGLGFATTLGSVDAGQFGAGDYFWGGAASTIFWVDPYEDLVVIFMTQLMPSNTFNFRGQLKNLVYSAIVD</sequence>
<feature type="domain" description="Beta-lactamase-related" evidence="1">
    <location>
        <begin position="20"/>
        <end position="387"/>
    </location>
</feature>
<proteinExistence type="predicted"/>
<name>A0A381PYB0_9ZZZZ</name>
<dbReference type="Gene3D" id="3.40.710.10">
    <property type="entry name" value="DD-peptidase/beta-lactamase superfamily"/>
    <property type="match status" value="1"/>
</dbReference>
<dbReference type="InterPro" id="IPR001466">
    <property type="entry name" value="Beta-lactam-related"/>
</dbReference>
<accession>A0A381PYB0</accession>
<dbReference type="SUPFAM" id="SSF56601">
    <property type="entry name" value="beta-lactamase/transpeptidase-like"/>
    <property type="match status" value="1"/>
</dbReference>
<reference evidence="2" key="1">
    <citation type="submission" date="2018-05" db="EMBL/GenBank/DDBJ databases">
        <authorList>
            <person name="Lanie J.A."/>
            <person name="Ng W.-L."/>
            <person name="Kazmierczak K.M."/>
            <person name="Andrzejewski T.M."/>
            <person name="Davidsen T.M."/>
            <person name="Wayne K.J."/>
            <person name="Tettelin H."/>
            <person name="Glass J.I."/>
            <person name="Rusch D."/>
            <person name="Podicherti R."/>
            <person name="Tsui H.-C.T."/>
            <person name="Winkler M.E."/>
        </authorList>
    </citation>
    <scope>NUCLEOTIDE SEQUENCE</scope>
</reference>
<dbReference type="Pfam" id="PF00144">
    <property type="entry name" value="Beta-lactamase"/>
    <property type="match status" value="1"/>
</dbReference>
<organism evidence="2">
    <name type="scientific">marine metagenome</name>
    <dbReference type="NCBI Taxonomy" id="408172"/>
    <lineage>
        <taxon>unclassified sequences</taxon>
        <taxon>metagenomes</taxon>
        <taxon>ecological metagenomes</taxon>
    </lineage>
</organism>
<dbReference type="EMBL" id="UINC01001106">
    <property type="protein sequence ID" value="SUZ70979.1"/>
    <property type="molecule type" value="Genomic_DNA"/>
</dbReference>